<organism evidence="1 2">
    <name type="scientific">Mucuna pruriens</name>
    <name type="common">Velvet bean</name>
    <name type="synonym">Dolichos pruriens</name>
    <dbReference type="NCBI Taxonomy" id="157652"/>
    <lineage>
        <taxon>Eukaryota</taxon>
        <taxon>Viridiplantae</taxon>
        <taxon>Streptophyta</taxon>
        <taxon>Embryophyta</taxon>
        <taxon>Tracheophyta</taxon>
        <taxon>Spermatophyta</taxon>
        <taxon>Magnoliopsida</taxon>
        <taxon>eudicotyledons</taxon>
        <taxon>Gunneridae</taxon>
        <taxon>Pentapetalae</taxon>
        <taxon>rosids</taxon>
        <taxon>fabids</taxon>
        <taxon>Fabales</taxon>
        <taxon>Fabaceae</taxon>
        <taxon>Papilionoideae</taxon>
        <taxon>50 kb inversion clade</taxon>
        <taxon>NPAAA clade</taxon>
        <taxon>indigoferoid/millettioid clade</taxon>
        <taxon>Phaseoleae</taxon>
        <taxon>Mucuna</taxon>
    </lineage>
</organism>
<dbReference type="AlphaFoldDB" id="A0A371H5L5"/>
<feature type="non-terminal residue" evidence="1">
    <location>
        <position position="1"/>
    </location>
</feature>
<protein>
    <submittedName>
        <fullName evidence="1">Uncharacterized protein</fullName>
    </submittedName>
</protein>
<proteinExistence type="predicted"/>
<sequence>MWLQPNSTRTVGLSYEPSSFCVRTWAGSPHLASSFWFFMLCRADKVGWTSLSSQLWCKLMKPFQESYKQFKDHFFWVAVGHTGRNLLFDDSREPLFPLYWSDQPAISVTVDQDHLKGYSVKDIAALKACSSRLATPAVGA</sequence>
<accession>A0A371H5L5</accession>
<dbReference type="EMBL" id="QJKJ01003514">
    <property type="protein sequence ID" value="RDX98077.1"/>
    <property type="molecule type" value="Genomic_DNA"/>
</dbReference>
<keyword evidence="2" id="KW-1185">Reference proteome</keyword>
<dbReference type="OrthoDB" id="1436878at2759"/>
<evidence type="ECO:0000313" key="1">
    <source>
        <dbReference type="EMBL" id="RDX98077.1"/>
    </source>
</evidence>
<reference evidence="1" key="1">
    <citation type="submission" date="2018-05" db="EMBL/GenBank/DDBJ databases">
        <title>Draft genome of Mucuna pruriens seed.</title>
        <authorList>
            <person name="Nnadi N.E."/>
            <person name="Vos R."/>
            <person name="Hasami M.H."/>
            <person name="Devisetty U.K."/>
            <person name="Aguiy J.C."/>
        </authorList>
    </citation>
    <scope>NUCLEOTIDE SEQUENCE [LARGE SCALE GENOMIC DNA]</scope>
    <source>
        <strain evidence="1">JCA_2017</strain>
    </source>
</reference>
<evidence type="ECO:0000313" key="2">
    <source>
        <dbReference type="Proteomes" id="UP000257109"/>
    </source>
</evidence>
<dbReference type="Proteomes" id="UP000257109">
    <property type="component" value="Unassembled WGS sequence"/>
</dbReference>
<comment type="caution">
    <text evidence="1">The sequence shown here is derived from an EMBL/GenBank/DDBJ whole genome shotgun (WGS) entry which is preliminary data.</text>
</comment>
<gene>
    <name evidence="1" type="ORF">CR513_19058</name>
</gene>
<name>A0A371H5L5_MUCPR</name>